<dbReference type="GO" id="GO:0000156">
    <property type="term" value="F:phosphorelay response regulator activity"/>
    <property type="evidence" value="ECO:0007669"/>
    <property type="project" value="TreeGrafter"/>
</dbReference>
<evidence type="ECO:0000256" key="6">
    <source>
        <dbReference type="PROSITE-ProRule" id="PRU00169"/>
    </source>
</evidence>
<feature type="modified residue" description="4-aspartylphosphate" evidence="6">
    <location>
        <position position="53"/>
    </location>
</feature>
<evidence type="ECO:0000313" key="9">
    <source>
        <dbReference type="Proteomes" id="UP000471521"/>
    </source>
</evidence>
<name>A0A6B0SIF0_9EURY</name>
<keyword evidence="5" id="KW-0804">Transcription</keyword>
<dbReference type="OrthoDB" id="86314at2157"/>
<keyword evidence="9" id="KW-1185">Reference proteome</keyword>
<dbReference type="InterPro" id="IPR001789">
    <property type="entry name" value="Sig_transdc_resp-reg_receiver"/>
</dbReference>
<comment type="caution">
    <text evidence="8">The sequence shown here is derived from an EMBL/GenBank/DDBJ whole genome shotgun (WGS) entry which is preliminary data.</text>
</comment>
<dbReference type="EMBL" id="WUUU01000115">
    <property type="protein sequence ID" value="MXR21465.1"/>
    <property type="molecule type" value="Genomic_DNA"/>
</dbReference>
<gene>
    <name evidence="8" type="ORF">GRX66_12930</name>
</gene>
<dbReference type="InterPro" id="IPR039420">
    <property type="entry name" value="WalR-like"/>
</dbReference>
<dbReference type="InterPro" id="IPR011006">
    <property type="entry name" value="CheY-like_superfamily"/>
</dbReference>
<evidence type="ECO:0000313" key="8">
    <source>
        <dbReference type="EMBL" id="MXR21465.1"/>
    </source>
</evidence>
<accession>A0A6B0SIF0</accession>
<dbReference type="InterPro" id="IPR013971">
    <property type="entry name" value="HalX_domain"/>
</dbReference>
<dbReference type="Proteomes" id="UP000471521">
    <property type="component" value="Unassembled WGS sequence"/>
</dbReference>
<protein>
    <submittedName>
        <fullName evidence="8">Response regulator</fullName>
    </submittedName>
</protein>
<dbReference type="Gene3D" id="3.40.50.2300">
    <property type="match status" value="1"/>
</dbReference>
<keyword evidence="1 6" id="KW-0597">Phosphoprotein</keyword>
<dbReference type="GO" id="GO:0006355">
    <property type="term" value="P:regulation of DNA-templated transcription"/>
    <property type="evidence" value="ECO:0007669"/>
    <property type="project" value="TreeGrafter"/>
</dbReference>
<keyword evidence="2" id="KW-0902">Two-component regulatory system</keyword>
<reference evidence="8 9" key="1">
    <citation type="submission" date="2019-12" db="EMBL/GenBank/DDBJ databases">
        <title>Isolation and characterization of three novel carbon monoxide-oxidizing members of Halobacteria from salione crusts and soils.</title>
        <authorList>
            <person name="Myers M.R."/>
            <person name="King G.M."/>
        </authorList>
    </citation>
    <scope>NUCLEOTIDE SEQUENCE [LARGE SCALE GENOMIC DNA]</scope>
    <source>
        <strain evidence="8 9">PCN9</strain>
    </source>
</reference>
<dbReference type="GO" id="GO:0032993">
    <property type="term" value="C:protein-DNA complex"/>
    <property type="evidence" value="ECO:0007669"/>
    <property type="project" value="TreeGrafter"/>
</dbReference>
<proteinExistence type="predicted"/>
<keyword evidence="3" id="KW-0805">Transcription regulation</keyword>
<dbReference type="AlphaFoldDB" id="A0A6B0SIF0"/>
<evidence type="ECO:0000256" key="4">
    <source>
        <dbReference type="ARBA" id="ARBA00023125"/>
    </source>
</evidence>
<keyword evidence="4" id="KW-0238">DNA-binding</keyword>
<dbReference type="Pfam" id="PF08663">
    <property type="entry name" value="HalX"/>
    <property type="match status" value="1"/>
</dbReference>
<dbReference type="PROSITE" id="PS50110">
    <property type="entry name" value="RESPONSE_REGULATORY"/>
    <property type="match status" value="1"/>
</dbReference>
<dbReference type="GO" id="GO:0000976">
    <property type="term" value="F:transcription cis-regulatory region binding"/>
    <property type="evidence" value="ECO:0007669"/>
    <property type="project" value="TreeGrafter"/>
</dbReference>
<evidence type="ECO:0000256" key="1">
    <source>
        <dbReference type="ARBA" id="ARBA00022553"/>
    </source>
</evidence>
<dbReference type="GO" id="GO:0005829">
    <property type="term" value="C:cytosol"/>
    <property type="evidence" value="ECO:0007669"/>
    <property type="project" value="TreeGrafter"/>
</dbReference>
<feature type="domain" description="Response regulatory" evidence="7">
    <location>
        <begin position="6"/>
        <end position="115"/>
    </location>
</feature>
<organism evidence="8 9">
    <name type="scientific">Halobacterium bonnevillei</name>
    <dbReference type="NCBI Taxonomy" id="2692200"/>
    <lineage>
        <taxon>Archaea</taxon>
        <taxon>Methanobacteriati</taxon>
        <taxon>Methanobacteriota</taxon>
        <taxon>Stenosarchaea group</taxon>
        <taxon>Halobacteria</taxon>
        <taxon>Halobacteriales</taxon>
        <taxon>Halobacteriaceae</taxon>
        <taxon>Halobacterium</taxon>
    </lineage>
</organism>
<evidence type="ECO:0000256" key="2">
    <source>
        <dbReference type="ARBA" id="ARBA00023012"/>
    </source>
</evidence>
<dbReference type="PANTHER" id="PTHR48111:SF1">
    <property type="entry name" value="TWO-COMPONENT RESPONSE REGULATOR ORR33"/>
    <property type="match status" value="1"/>
</dbReference>
<dbReference type="Pfam" id="PF00072">
    <property type="entry name" value="Response_reg"/>
    <property type="match status" value="1"/>
</dbReference>
<evidence type="ECO:0000256" key="3">
    <source>
        <dbReference type="ARBA" id="ARBA00023015"/>
    </source>
</evidence>
<evidence type="ECO:0000259" key="7">
    <source>
        <dbReference type="PROSITE" id="PS50110"/>
    </source>
</evidence>
<dbReference type="PANTHER" id="PTHR48111">
    <property type="entry name" value="REGULATOR OF RPOS"/>
    <property type="match status" value="1"/>
</dbReference>
<evidence type="ECO:0000256" key="5">
    <source>
        <dbReference type="ARBA" id="ARBA00023163"/>
    </source>
</evidence>
<dbReference type="SUPFAM" id="SSF52172">
    <property type="entry name" value="CheY-like"/>
    <property type="match status" value="1"/>
</dbReference>
<sequence>MTETATVLVVEDERELANLFADWLSETYHVRTAYSAEDALDELDASVDVVLLDRRLPEQSGDVVLDHIRETDYDCKVAMVTAVDPDFDTLELGFDAYVVKPIERAELESLVSRLLARSLYSEEVQTYFALASKRATIETSKSAEELSNDARYEQLCENVQEMREDLDQLVMELDEEDFLAVFHDLQGESSTGP</sequence>
<dbReference type="SMART" id="SM00448">
    <property type="entry name" value="REC"/>
    <property type="match status" value="1"/>
</dbReference>
<dbReference type="RefSeq" id="WP_159526937.1">
    <property type="nucleotide sequence ID" value="NZ_WUUU01000115.1"/>
</dbReference>